<dbReference type="EMBL" id="OW240912">
    <property type="protein sequence ID" value="CAH2219345.1"/>
    <property type="molecule type" value="Genomic_DNA"/>
</dbReference>
<gene>
    <name evidence="1" type="ORF">PECUL_23A031503</name>
</gene>
<accession>A0AAD1VLU0</accession>
<name>A0AAD1VLU0_PELCU</name>
<organism evidence="1 2">
    <name type="scientific">Pelobates cultripes</name>
    <name type="common">Western spadefoot toad</name>
    <dbReference type="NCBI Taxonomy" id="61616"/>
    <lineage>
        <taxon>Eukaryota</taxon>
        <taxon>Metazoa</taxon>
        <taxon>Chordata</taxon>
        <taxon>Craniata</taxon>
        <taxon>Vertebrata</taxon>
        <taxon>Euteleostomi</taxon>
        <taxon>Amphibia</taxon>
        <taxon>Batrachia</taxon>
        <taxon>Anura</taxon>
        <taxon>Pelobatoidea</taxon>
        <taxon>Pelobatidae</taxon>
        <taxon>Pelobates</taxon>
    </lineage>
</organism>
<evidence type="ECO:0000313" key="1">
    <source>
        <dbReference type="EMBL" id="CAH2219345.1"/>
    </source>
</evidence>
<proteinExistence type="predicted"/>
<feature type="non-terminal residue" evidence="1">
    <location>
        <position position="75"/>
    </location>
</feature>
<keyword evidence="2" id="KW-1185">Reference proteome</keyword>
<dbReference type="Proteomes" id="UP001295444">
    <property type="component" value="Chromosome 01"/>
</dbReference>
<evidence type="ECO:0000313" key="2">
    <source>
        <dbReference type="Proteomes" id="UP001295444"/>
    </source>
</evidence>
<sequence>MEKAQFRENTALDYMWTPRKLRSPKVDLLPITTLTLQIWTTILESLGNEHTFHTKALVTALKAISPDMHIQTWLQ</sequence>
<reference evidence="1" key="1">
    <citation type="submission" date="2022-03" db="EMBL/GenBank/DDBJ databases">
        <authorList>
            <person name="Alioto T."/>
            <person name="Alioto T."/>
            <person name="Gomez Garrido J."/>
        </authorList>
    </citation>
    <scope>NUCLEOTIDE SEQUENCE</scope>
</reference>
<dbReference type="AlphaFoldDB" id="A0AAD1VLU0"/>
<protein>
    <submittedName>
        <fullName evidence="1">Uncharacterized protein</fullName>
    </submittedName>
</protein>